<dbReference type="InterPro" id="IPR002490">
    <property type="entry name" value="V-ATPase_116kDa_su"/>
</dbReference>
<dbReference type="Pfam" id="PF01496">
    <property type="entry name" value="V_ATPase_I"/>
    <property type="match status" value="2"/>
</dbReference>
<name>A0A284VMG1_9EURY</name>
<dbReference type="Proteomes" id="UP000218615">
    <property type="component" value="Unassembled WGS sequence"/>
</dbReference>
<keyword evidence="3 10" id="KW-0813">Transport</keyword>
<comment type="subcellular location">
    <subcellularLocation>
        <location evidence="1">Membrane</location>
        <topology evidence="1">Multi-pass membrane protein</topology>
    </subcellularLocation>
</comment>
<evidence type="ECO:0000256" key="8">
    <source>
        <dbReference type="ARBA" id="ARBA00059506"/>
    </source>
</evidence>
<evidence type="ECO:0000256" key="11">
    <source>
        <dbReference type="SAM" id="Coils"/>
    </source>
</evidence>
<comment type="similarity">
    <text evidence="2 10">Belongs to the V-ATPase 116 kDa subunit family.</text>
</comment>
<evidence type="ECO:0000313" key="13">
    <source>
        <dbReference type="Proteomes" id="UP000218615"/>
    </source>
</evidence>
<feature type="transmembrane region" description="Helical" evidence="10">
    <location>
        <begin position="491"/>
        <end position="510"/>
    </location>
</feature>
<dbReference type="PANTHER" id="PTHR11629:SF63">
    <property type="entry name" value="V-TYPE PROTON ATPASE SUBUNIT A"/>
    <property type="match status" value="1"/>
</dbReference>
<reference evidence="13" key="1">
    <citation type="submission" date="2017-06" db="EMBL/GenBank/DDBJ databases">
        <authorList>
            <person name="Cremers G."/>
        </authorList>
    </citation>
    <scope>NUCLEOTIDE SEQUENCE [LARGE SCALE GENOMIC DNA]</scope>
</reference>
<evidence type="ECO:0000256" key="4">
    <source>
        <dbReference type="ARBA" id="ARBA00022692"/>
    </source>
</evidence>
<comment type="function">
    <text evidence="8">Component of the A-type ATP synthase that produces ATP from ADP in the presence of a proton gradient across the membrane.</text>
</comment>
<feature type="transmembrane region" description="Helical" evidence="10">
    <location>
        <begin position="555"/>
        <end position="575"/>
    </location>
</feature>
<sequence length="656" mass="72578">MLKPTRMTRVVIAGTKDMMESTISTLHKSNALHITDYQEETGDFKIGKPLKPASKFSEYLLSLRAISNQLGIAAKEPSSRQSSKELPLQVDEKIAKLQNEVSSRTDELRNIEFKIKEKEDLISAVKPFFGLPLSLQEYYGYETVKVYVGYIESDIKPALSKITDKYELFTGEYEKRKIFALFIPRTFEGDVQKLLQEERSYVEIKVPELKGNPPVILEGLAKDAAALHERYAALKSELDSIKKEYADFIMAADEFLSIETQKAEAPLRFATSPNAFIIDGWVPSRKYGEIESRLQDSTGGKVYFARVEEEVKEEDIPIELENPRPAKPFELLINTFATPKYREIDPAAVVFITFPLFYAIMLGDIGYGIIVAIMALVIKNKFKTGELNALSLILLLSAVLSVIFGFIYGELFGFPIFNIEEEGKIVHGILGEGPAIAGLHLPIHRFGEVQLLLLVTLIIGIAHIFLGLVIGFRNIAIEHDIKHAVFAKGSWMMILIGGVAVIAKLMPAMMSKSPIPLSDPVFAGGLVLGLIGIILLIKGEGFISILELPTLLSNVLSYSRILAIGLSSAGIALAVNTLAMDLFIRPEGVLLGGGILLALAGVVILFIGHLINLLLGILGPGIHSLRLQYVEFFTKFYEGGGKKYTPFGYNRKYTEE</sequence>
<dbReference type="Gene3D" id="1.20.1460.20">
    <property type="match status" value="1"/>
</dbReference>
<gene>
    <name evidence="12" type="primary">atpI</name>
    <name evidence="12" type="ORF">MNV_1820012</name>
</gene>
<dbReference type="RefSeq" id="WP_096204834.1">
    <property type="nucleotide sequence ID" value="NZ_FZMP01000093.1"/>
</dbReference>
<evidence type="ECO:0000256" key="5">
    <source>
        <dbReference type="ARBA" id="ARBA00022989"/>
    </source>
</evidence>
<dbReference type="GO" id="GO:0016787">
    <property type="term" value="F:hydrolase activity"/>
    <property type="evidence" value="ECO:0007669"/>
    <property type="project" value="UniProtKB-KW"/>
</dbReference>
<dbReference type="STRING" id="1392998.ANME2D_02073"/>
<feature type="transmembrane region" description="Helical" evidence="10">
    <location>
        <begin position="449"/>
        <end position="470"/>
    </location>
</feature>
<evidence type="ECO:0000256" key="2">
    <source>
        <dbReference type="ARBA" id="ARBA00009904"/>
    </source>
</evidence>
<feature type="transmembrane region" description="Helical" evidence="10">
    <location>
        <begin position="356"/>
        <end position="377"/>
    </location>
</feature>
<proteinExistence type="inferred from homology"/>
<dbReference type="NCBIfam" id="NF004430">
    <property type="entry name" value="PRK05771.2-4"/>
    <property type="match status" value="1"/>
</dbReference>
<dbReference type="GO" id="GO:0016471">
    <property type="term" value="C:vacuolar proton-transporting V-type ATPase complex"/>
    <property type="evidence" value="ECO:0007669"/>
    <property type="project" value="TreeGrafter"/>
</dbReference>
<dbReference type="GO" id="GO:0046961">
    <property type="term" value="F:proton-transporting ATPase activity, rotational mechanism"/>
    <property type="evidence" value="ECO:0007669"/>
    <property type="project" value="InterPro"/>
</dbReference>
<keyword evidence="13" id="KW-1185">Reference proteome</keyword>
<evidence type="ECO:0000256" key="10">
    <source>
        <dbReference type="RuleBase" id="RU361189"/>
    </source>
</evidence>
<evidence type="ECO:0000256" key="3">
    <source>
        <dbReference type="ARBA" id="ARBA00022448"/>
    </source>
</evidence>
<dbReference type="OrthoDB" id="85892at2157"/>
<protein>
    <recommendedName>
        <fullName evidence="9 10">A-type ATP synthase subunit I</fullName>
    </recommendedName>
</protein>
<dbReference type="GO" id="GO:0007035">
    <property type="term" value="P:vacuolar acidification"/>
    <property type="evidence" value="ECO:0007669"/>
    <property type="project" value="TreeGrafter"/>
</dbReference>
<keyword evidence="11" id="KW-0175">Coiled coil</keyword>
<dbReference type="EMBL" id="FZMP01000093">
    <property type="protein sequence ID" value="SNQ60471.1"/>
    <property type="molecule type" value="Genomic_DNA"/>
</dbReference>
<keyword evidence="7 10" id="KW-0472">Membrane</keyword>
<dbReference type="Gene3D" id="3.30.70.2170">
    <property type="match status" value="1"/>
</dbReference>
<keyword evidence="4 10" id="KW-0812">Transmembrane</keyword>
<dbReference type="GO" id="GO:0033179">
    <property type="term" value="C:proton-transporting V-type ATPase, V0 domain"/>
    <property type="evidence" value="ECO:0007669"/>
    <property type="project" value="InterPro"/>
</dbReference>
<organism evidence="12 13">
    <name type="scientific">Candidatus Methanoperedens nitratireducens</name>
    <dbReference type="NCBI Taxonomy" id="1392998"/>
    <lineage>
        <taxon>Archaea</taxon>
        <taxon>Methanobacteriati</taxon>
        <taxon>Methanobacteriota</taxon>
        <taxon>Stenosarchaea group</taxon>
        <taxon>Methanomicrobia</taxon>
        <taxon>Methanosarcinales</taxon>
        <taxon>ANME-2 cluster</taxon>
        <taxon>Candidatus Methanoperedentaceae</taxon>
        <taxon>Candidatus Methanoperedens</taxon>
    </lineage>
</organism>
<dbReference type="AlphaFoldDB" id="A0A284VMG1"/>
<evidence type="ECO:0000256" key="9">
    <source>
        <dbReference type="ARBA" id="ARBA00068671"/>
    </source>
</evidence>
<dbReference type="PANTHER" id="PTHR11629">
    <property type="entry name" value="VACUOLAR PROTON ATPASES"/>
    <property type="match status" value="1"/>
</dbReference>
<keyword evidence="5 10" id="KW-1133">Transmembrane helix</keyword>
<feature type="transmembrane region" description="Helical" evidence="10">
    <location>
        <begin position="522"/>
        <end position="543"/>
    </location>
</feature>
<evidence type="ECO:0000313" key="12">
    <source>
        <dbReference type="EMBL" id="SNQ60471.1"/>
    </source>
</evidence>
<keyword evidence="6 10" id="KW-0406">Ion transport</keyword>
<evidence type="ECO:0000256" key="7">
    <source>
        <dbReference type="ARBA" id="ARBA00023136"/>
    </source>
</evidence>
<dbReference type="GO" id="GO:0051117">
    <property type="term" value="F:ATPase binding"/>
    <property type="evidence" value="ECO:0007669"/>
    <property type="project" value="TreeGrafter"/>
</dbReference>
<feature type="transmembrane region" description="Helical" evidence="10">
    <location>
        <begin position="389"/>
        <end position="408"/>
    </location>
</feature>
<feature type="transmembrane region" description="Helical" evidence="10">
    <location>
        <begin position="595"/>
        <end position="618"/>
    </location>
</feature>
<feature type="coiled-coil region" evidence="11">
    <location>
        <begin position="217"/>
        <end position="244"/>
    </location>
</feature>
<evidence type="ECO:0000256" key="1">
    <source>
        <dbReference type="ARBA" id="ARBA00004141"/>
    </source>
</evidence>
<evidence type="ECO:0000256" key="6">
    <source>
        <dbReference type="ARBA" id="ARBA00023065"/>
    </source>
</evidence>
<keyword evidence="12" id="KW-0378">Hydrolase</keyword>
<dbReference type="Gene3D" id="3.30.70.2750">
    <property type="match status" value="1"/>
</dbReference>
<accession>A0A284VMG1</accession>